<reference evidence="16" key="1">
    <citation type="journal article" date="2010" name="Genome Biol.">
        <title>Genome sequence of the necrotrophic plant pathogen Pythium ultimum reveals original pathogenicity mechanisms and effector repertoire.</title>
        <authorList>
            <person name="Levesque C.A."/>
            <person name="Brouwer H."/>
            <person name="Cano L."/>
            <person name="Hamilton J.P."/>
            <person name="Holt C."/>
            <person name="Huitema E."/>
            <person name="Raffaele S."/>
            <person name="Robideau G.P."/>
            <person name="Thines M."/>
            <person name="Win J."/>
            <person name="Zerillo M.M."/>
            <person name="Beakes G.W."/>
            <person name="Boore J.L."/>
            <person name="Busam D."/>
            <person name="Dumas B."/>
            <person name="Ferriera S."/>
            <person name="Fuerstenberg S.I."/>
            <person name="Gachon C.M."/>
            <person name="Gaulin E."/>
            <person name="Govers F."/>
            <person name="Grenville-Briggs L."/>
            <person name="Horner N."/>
            <person name="Hostetler J."/>
            <person name="Jiang R.H."/>
            <person name="Johnson J."/>
            <person name="Krajaejun T."/>
            <person name="Lin H."/>
            <person name="Meijer H.J."/>
            <person name="Moore B."/>
            <person name="Morris P."/>
            <person name="Phuntmart V."/>
            <person name="Puiu D."/>
            <person name="Shetty J."/>
            <person name="Stajich J.E."/>
            <person name="Tripathy S."/>
            <person name="Wawra S."/>
            <person name="van West P."/>
            <person name="Whitty B.R."/>
            <person name="Coutinho P.M."/>
            <person name="Henrissat B."/>
            <person name="Martin F."/>
            <person name="Thomas P.D."/>
            <person name="Tyler B.M."/>
            <person name="De Vries R.P."/>
            <person name="Kamoun S."/>
            <person name="Yandell M."/>
            <person name="Tisserat N."/>
            <person name="Buell C.R."/>
        </authorList>
    </citation>
    <scope>NUCLEOTIDE SEQUENCE</scope>
    <source>
        <strain evidence="16">DAOM:BR144</strain>
    </source>
</reference>
<dbReference type="Pfam" id="PF00875">
    <property type="entry name" value="DNA_photolyase"/>
    <property type="match status" value="1"/>
</dbReference>
<dbReference type="VEuPathDB" id="FungiDB:PYU1_G004493"/>
<keyword evidence="10" id="KW-0456">Lyase</keyword>
<evidence type="ECO:0000256" key="13">
    <source>
        <dbReference type="SAM" id="MobiDB-lite"/>
    </source>
</evidence>
<dbReference type="InParanoid" id="K3WHR1"/>
<keyword evidence="6" id="KW-0227">DNA damage</keyword>
<evidence type="ECO:0000256" key="7">
    <source>
        <dbReference type="ARBA" id="ARBA00022827"/>
    </source>
</evidence>
<keyword evidence="5" id="KW-0285">Flavoprotein</keyword>
<comment type="catalytic activity">
    <reaction evidence="12">
        <text>cyclobutadipyrimidine (in DNA) = 2 pyrimidine residues (in DNA).</text>
        <dbReference type="EC" id="4.1.99.3"/>
    </reaction>
</comment>
<dbReference type="eggNOG" id="KOG0133">
    <property type="taxonomic scope" value="Eukaryota"/>
</dbReference>
<dbReference type="Gene3D" id="3.40.50.620">
    <property type="entry name" value="HUPs"/>
    <property type="match status" value="1"/>
</dbReference>
<evidence type="ECO:0000256" key="9">
    <source>
        <dbReference type="ARBA" id="ARBA00023204"/>
    </source>
</evidence>
<dbReference type="InterPro" id="IPR036155">
    <property type="entry name" value="Crypto/Photolyase_N_sf"/>
</dbReference>
<dbReference type="EnsemblProtists" id="PYU1_T004503">
    <property type="protein sequence ID" value="PYU1_T004503"/>
    <property type="gene ID" value="PYU1_G004493"/>
</dbReference>
<comment type="similarity">
    <text evidence="2">Belongs to the DNA photolyase class-2 family.</text>
</comment>
<dbReference type="Gene3D" id="1.10.579.10">
    <property type="entry name" value="DNA Cyclobutane Dipyrimidine Photolyase, subunit A, domain 3"/>
    <property type="match status" value="1"/>
</dbReference>
<evidence type="ECO:0000256" key="4">
    <source>
        <dbReference type="ARBA" id="ARBA00014046"/>
    </source>
</evidence>
<dbReference type="EC" id="4.1.99.3" evidence="3"/>
<dbReference type="Proteomes" id="UP000019132">
    <property type="component" value="Unassembled WGS sequence"/>
</dbReference>
<reference evidence="16" key="2">
    <citation type="submission" date="2010-04" db="EMBL/GenBank/DDBJ databases">
        <authorList>
            <person name="Buell R."/>
            <person name="Hamilton J."/>
            <person name="Hostetler J."/>
        </authorList>
    </citation>
    <scope>NUCLEOTIDE SEQUENCE [LARGE SCALE GENOMIC DNA]</scope>
    <source>
        <strain evidence="16">DAOM:BR144</strain>
    </source>
</reference>
<organism evidence="15 16">
    <name type="scientific">Globisporangium ultimum (strain ATCC 200006 / CBS 805.95 / DAOM BR144)</name>
    <name type="common">Pythium ultimum</name>
    <dbReference type="NCBI Taxonomy" id="431595"/>
    <lineage>
        <taxon>Eukaryota</taxon>
        <taxon>Sar</taxon>
        <taxon>Stramenopiles</taxon>
        <taxon>Oomycota</taxon>
        <taxon>Peronosporomycetes</taxon>
        <taxon>Pythiales</taxon>
        <taxon>Pythiaceae</taxon>
        <taxon>Globisporangium</taxon>
    </lineage>
</organism>
<evidence type="ECO:0000256" key="1">
    <source>
        <dbReference type="ARBA" id="ARBA00001974"/>
    </source>
</evidence>
<evidence type="ECO:0000259" key="14">
    <source>
        <dbReference type="PROSITE" id="PS51645"/>
    </source>
</evidence>
<accession>K3WHR1</accession>
<keyword evidence="7" id="KW-0274">FAD</keyword>
<evidence type="ECO:0000256" key="8">
    <source>
        <dbReference type="ARBA" id="ARBA00023125"/>
    </source>
</evidence>
<sequence>MRRFLESSSAFKLPNGFHMERVQWLYEGSAISASKRAVSPPLEAAKQQQQQQQQKQHLLYWMQTSVRGKYNYSLEYAIAAANALALPLHVVYFLSDLSVVPKASRNKDPNAFGFATERHAKFGLEGLYAVQQRLRKRGLSFEVFHHSHATPTTAAKQKIAKAEPTRCELLDRCARDAVLVITDRPYLRPWCEALDECVTHAQTNEREWGLVQVEGDVVVPCETVSKKEEYAARTIRPKITSQLARFVVPLDHQEVSVAARTAGSSLLSKLKYLEQNDLGNHEEQSVELTPLDVSNMKTTLALLDVDRSVRGISTFIGGEDVAVDLAKDFLEKKLTRYADDRNEPSGDGGSNLSLYLHYGHICPVRIAITAKKLTNTKSKAGKESFLEEMIVRRELAVNMIVYNKHYDSFACLPEYATITLQLHAKDKREHLYTLQEMEAGKTYDAYWNAAQMEVVTTGKMHGYMRMYWGKKILEWTSSPEEGFRIALWLNNKYSLDAPDPNSYTGIAWIFGKHDQGWKERPIFGKVRYMNESGLKRKFRMDAYLHKVKMLVQAYGLPSEAAASSNTNEADINEDMVETKSPAATKKRKTIDSFYGKEKKAK</sequence>
<reference evidence="15" key="3">
    <citation type="submission" date="2015-02" db="UniProtKB">
        <authorList>
            <consortium name="EnsemblProtists"/>
        </authorList>
    </citation>
    <scope>IDENTIFICATION</scope>
    <source>
        <strain evidence="15">DAOM BR144</strain>
    </source>
</reference>
<dbReference type="GO" id="GO:0003677">
    <property type="term" value="F:DNA binding"/>
    <property type="evidence" value="ECO:0007669"/>
    <property type="project" value="UniProtKB-KW"/>
</dbReference>
<keyword evidence="8" id="KW-0238">DNA-binding</keyword>
<dbReference type="PROSITE" id="PS51645">
    <property type="entry name" value="PHR_CRY_ALPHA_BETA"/>
    <property type="match status" value="1"/>
</dbReference>
<dbReference type="AlphaFoldDB" id="K3WHR1"/>
<dbReference type="InterPro" id="IPR006050">
    <property type="entry name" value="DNA_photolyase_N"/>
</dbReference>
<dbReference type="PROSITE" id="PS01084">
    <property type="entry name" value="DNA_PHOTOLYASES_2_2"/>
    <property type="match status" value="1"/>
</dbReference>
<dbReference type="GO" id="GO:0003904">
    <property type="term" value="F:deoxyribodipyrimidine photo-lyase activity"/>
    <property type="evidence" value="ECO:0007669"/>
    <property type="project" value="UniProtKB-EC"/>
</dbReference>
<dbReference type="InterPro" id="IPR052219">
    <property type="entry name" value="Photolyase_Class-2"/>
</dbReference>
<keyword evidence="16" id="KW-1185">Reference proteome</keyword>
<evidence type="ECO:0000313" key="15">
    <source>
        <dbReference type="EnsemblProtists" id="PYU1_T004503"/>
    </source>
</evidence>
<dbReference type="InterPro" id="IPR032673">
    <property type="entry name" value="DNA_photolyase_2_CS"/>
</dbReference>
<comment type="cofactor">
    <cofactor evidence="1">
        <name>FAD</name>
        <dbReference type="ChEBI" id="CHEBI:57692"/>
    </cofactor>
</comment>
<dbReference type="HOGENOM" id="CLU_026342_2_1_1"/>
<name>K3WHR1_GLOUD</name>
<dbReference type="FunFam" id="1.10.579.10:FF:000002">
    <property type="entry name" value="Deoxyribodipyrimidine photolyase"/>
    <property type="match status" value="1"/>
</dbReference>
<keyword evidence="9" id="KW-0234">DNA repair</keyword>
<evidence type="ECO:0000256" key="10">
    <source>
        <dbReference type="ARBA" id="ARBA00023239"/>
    </source>
</evidence>
<dbReference type="InterPro" id="IPR014729">
    <property type="entry name" value="Rossmann-like_a/b/a_fold"/>
</dbReference>
<evidence type="ECO:0000256" key="11">
    <source>
        <dbReference type="ARBA" id="ARBA00031671"/>
    </source>
</evidence>
<dbReference type="STRING" id="431595.K3WHR1"/>
<dbReference type="SUPFAM" id="SSF48173">
    <property type="entry name" value="Cryptochrome/photolyase FAD-binding domain"/>
    <property type="match status" value="1"/>
</dbReference>
<protein>
    <recommendedName>
        <fullName evidence="4">Deoxyribodipyrimidine photo-lyase</fullName>
        <ecNumber evidence="3">4.1.99.3</ecNumber>
    </recommendedName>
    <alternativeName>
        <fullName evidence="11">DNA photolyase</fullName>
    </alternativeName>
</protein>
<dbReference type="Gene3D" id="1.25.40.80">
    <property type="match status" value="1"/>
</dbReference>
<dbReference type="OMA" id="IHNYLRM"/>
<evidence type="ECO:0000256" key="6">
    <source>
        <dbReference type="ARBA" id="ARBA00022763"/>
    </source>
</evidence>
<proteinExistence type="inferred from homology"/>
<evidence type="ECO:0000256" key="3">
    <source>
        <dbReference type="ARBA" id="ARBA00013149"/>
    </source>
</evidence>
<feature type="domain" description="Photolyase/cryptochrome alpha/beta" evidence="14">
    <location>
        <begin position="56"/>
        <end position="218"/>
    </location>
</feature>
<evidence type="ECO:0000256" key="2">
    <source>
        <dbReference type="ARBA" id="ARBA00006409"/>
    </source>
</evidence>
<feature type="region of interest" description="Disordered" evidence="13">
    <location>
        <begin position="562"/>
        <end position="601"/>
    </location>
</feature>
<dbReference type="SUPFAM" id="SSF52425">
    <property type="entry name" value="Cryptochrome/photolyase, N-terminal domain"/>
    <property type="match status" value="1"/>
</dbReference>
<dbReference type="PANTHER" id="PTHR10211">
    <property type="entry name" value="DEOXYRIBODIPYRIMIDINE PHOTOLYASE"/>
    <property type="match status" value="1"/>
</dbReference>
<dbReference type="GO" id="GO:0000719">
    <property type="term" value="P:photoreactive repair"/>
    <property type="evidence" value="ECO:0007669"/>
    <property type="project" value="TreeGrafter"/>
</dbReference>
<dbReference type="InterPro" id="IPR036134">
    <property type="entry name" value="Crypto/Photolyase_FAD-like_sf"/>
</dbReference>
<evidence type="ECO:0000256" key="12">
    <source>
        <dbReference type="ARBA" id="ARBA00033999"/>
    </source>
</evidence>
<evidence type="ECO:0000313" key="16">
    <source>
        <dbReference type="Proteomes" id="UP000019132"/>
    </source>
</evidence>
<evidence type="ECO:0000256" key="5">
    <source>
        <dbReference type="ARBA" id="ARBA00022630"/>
    </source>
</evidence>
<dbReference type="PANTHER" id="PTHR10211:SF0">
    <property type="entry name" value="DEOXYRIBODIPYRIMIDINE PHOTO-LYASE"/>
    <property type="match status" value="1"/>
</dbReference>
<dbReference type="EMBL" id="GL376631">
    <property type="status" value="NOT_ANNOTATED_CDS"/>
    <property type="molecule type" value="Genomic_DNA"/>
</dbReference>